<accession>A0AA39KLF3</accession>
<evidence type="ECO:0000313" key="8">
    <source>
        <dbReference type="EMBL" id="KAK0165820.1"/>
    </source>
</evidence>
<keyword evidence="5" id="KW-0325">Glycoprotein</keyword>
<organism evidence="8 9">
    <name type="scientific">Microctonus aethiopoides</name>
    <dbReference type="NCBI Taxonomy" id="144406"/>
    <lineage>
        <taxon>Eukaryota</taxon>
        <taxon>Metazoa</taxon>
        <taxon>Ecdysozoa</taxon>
        <taxon>Arthropoda</taxon>
        <taxon>Hexapoda</taxon>
        <taxon>Insecta</taxon>
        <taxon>Pterygota</taxon>
        <taxon>Neoptera</taxon>
        <taxon>Endopterygota</taxon>
        <taxon>Hymenoptera</taxon>
        <taxon>Apocrita</taxon>
        <taxon>Ichneumonoidea</taxon>
        <taxon>Braconidae</taxon>
        <taxon>Euphorinae</taxon>
        <taxon>Microctonus</taxon>
    </lineage>
</organism>
<comment type="caution">
    <text evidence="8">The sequence shown here is derived from an EMBL/GenBank/DDBJ whole genome shotgun (WGS) entry which is preliminary data.</text>
</comment>
<sequence>MMEAPLVKVKQGQLRGIIEKNVNAKSFLAFRSVPYAKPPVGNLRFKDPEPPVSWSGVKNATEFRHRCAQEDWITRKIIGSDDCLYLNVYTTKLIETIPRAVMVYIHGGSFICGSGEDVMFGPDYLIEREIVLVTINYRVGIFGFLNVDDEEAPGNQGLKDQVLALKWIQQNIAQFGGDPNNVTIFGQSAGGASVHYLTISPLAQGLFNKAIIQSGVATNCWASSLNSPLESVKKLGIFLNKDTSDVKEFVNYLRTFDAYDLVRAEIKIRTHQDDVLYIYPFLPSVDLKAKDPFLTSPIQEAAKAGIKVPSICGYVAHEALMLVGAMNDEKYAKIDEDPENLLVHPSVVRFLKEYNVTIGDFKRFYFGDEKISAKCIDKFVDMNSAAYFTIGIHDIIKIQSKTPNIPMYFYKFEYELETSISKKLLGVNMKGTCHSDDMSFLFHAKIDKILGRQLPAPDSMECRLIEIFTKMWTNFAKTGNPTPRKTNLIPVTWEPIDSSVQYKFLNITDNLVMSSEKNITQELIESVNSKN</sequence>
<dbReference type="AlphaFoldDB" id="A0AA39KLF3"/>
<evidence type="ECO:0000256" key="2">
    <source>
        <dbReference type="ARBA" id="ARBA00022487"/>
    </source>
</evidence>
<dbReference type="Pfam" id="PF00135">
    <property type="entry name" value="COesterase"/>
    <property type="match status" value="1"/>
</dbReference>
<dbReference type="EC" id="3.1.1.-" evidence="6"/>
<name>A0AA39KLF3_9HYME</name>
<evidence type="ECO:0000256" key="1">
    <source>
        <dbReference type="ARBA" id="ARBA00005964"/>
    </source>
</evidence>
<dbReference type="PANTHER" id="PTHR11559">
    <property type="entry name" value="CARBOXYLESTERASE"/>
    <property type="match status" value="1"/>
</dbReference>
<dbReference type="InterPro" id="IPR029058">
    <property type="entry name" value="AB_hydrolase_fold"/>
</dbReference>
<proteinExistence type="inferred from homology"/>
<dbReference type="InterPro" id="IPR002018">
    <property type="entry name" value="CarbesteraseB"/>
</dbReference>
<evidence type="ECO:0000256" key="4">
    <source>
        <dbReference type="ARBA" id="ARBA00023157"/>
    </source>
</evidence>
<dbReference type="GO" id="GO:0052689">
    <property type="term" value="F:carboxylic ester hydrolase activity"/>
    <property type="evidence" value="ECO:0007669"/>
    <property type="project" value="UniProtKB-KW"/>
</dbReference>
<evidence type="ECO:0000256" key="3">
    <source>
        <dbReference type="ARBA" id="ARBA00022801"/>
    </source>
</evidence>
<keyword evidence="9" id="KW-1185">Reference proteome</keyword>
<keyword evidence="2" id="KW-0719">Serine esterase</keyword>
<keyword evidence="3 6" id="KW-0378">Hydrolase</keyword>
<reference evidence="8" key="1">
    <citation type="journal article" date="2023" name="bioRxiv">
        <title>Scaffold-level genome assemblies of two parasitoid biocontrol wasps reveal the parthenogenesis mechanism and an associated novel virus.</title>
        <authorList>
            <person name="Inwood S."/>
            <person name="Skelly J."/>
            <person name="Guhlin J."/>
            <person name="Harrop T."/>
            <person name="Goldson S."/>
            <person name="Dearden P."/>
        </authorList>
    </citation>
    <scope>NUCLEOTIDE SEQUENCE</scope>
    <source>
        <strain evidence="8">Irish</strain>
        <tissue evidence="8">Whole body</tissue>
    </source>
</reference>
<dbReference type="InterPro" id="IPR019826">
    <property type="entry name" value="Carboxylesterase_B_AS"/>
</dbReference>
<dbReference type="EMBL" id="JAQQBS010001422">
    <property type="protein sequence ID" value="KAK0165820.1"/>
    <property type="molecule type" value="Genomic_DNA"/>
</dbReference>
<dbReference type="PROSITE" id="PS00122">
    <property type="entry name" value="CARBOXYLESTERASE_B_1"/>
    <property type="match status" value="1"/>
</dbReference>
<dbReference type="Proteomes" id="UP001168990">
    <property type="component" value="Unassembled WGS sequence"/>
</dbReference>
<dbReference type="Gene3D" id="3.40.50.1820">
    <property type="entry name" value="alpha/beta hydrolase"/>
    <property type="match status" value="1"/>
</dbReference>
<comment type="similarity">
    <text evidence="1 6">Belongs to the type-B carboxylesterase/lipase family.</text>
</comment>
<protein>
    <recommendedName>
        <fullName evidence="6">Carboxylic ester hydrolase</fullName>
        <ecNumber evidence="6">3.1.1.-</ecNumber>
    </recommendedName>
</protein>
<gene>
    <name evidence="8" type="ORF">PV328_004304</name>
</gene>
<dbReference type="InterPro" id="IPR050309">
    <property type="entry name" value="Type-B_Carboxylest/Lipase"/>
</dbReference>
<evidence type="ECO:0000256" key="5">
    <source>
        <dbReference type="ARBA" id="ARBA00023180"/>
    </source>
</evidence>
<evidence type="ECO:0000313" key="9">
    <source>
        <dbReference type="Proteomes" id="UP001168990"/>
    </source>
</evidence>
<evidence type="ECO:0000256" key="6">
    <source>
        <dbReference type="RuleBase" id="RU361235"/>
    </source>
</evidence>
<keyword evidence="4" id="KW-1015">Disulfide bond</keyword>
<evidence type="ECO:0000259" key="7">
    <source>
        <dbReference type="Pfam" id="PF00135"/>
    </source>
</evidence>
<feature type="domain" description="Carboxylesterase type B" evidence="7">
    <location>
        <begin position="4"/>
        <end position="513"/>
    </location>
</feature>
<reference evidence="8" key="2">
    <citation type="submission" date="2023-03" db="EMBL/GenBank/DDBJ databases">
        <authorList>
            <person name="Inwood S.N."/>
            <person name="Skelly J.G."/>
            <person name="Guhlin J."/>
            <person name="Harrop T.W.R."/>
            <person name="Goldson S.G."/>
            <person name="Dearden P.K."/>
        </authorList>
    </citation>
    <scope>NUCLEOTIDE SEQUENCE</scope>
    <source>
        <strain evidence="8">Irish</strain>
        <tissue evidence="8">Whole body</tissue>
    </source>
</reference>
<dbReference type="SUPFAM" id="SSF53474">
    <property type="entry name" value="alpha/beta-Hydrolases"/>
    <property type="match status" value="1"/>
</dbReference>